<protein>
    <submittedName>
        <fullName evidence="4">Iron complex transport system substrate-binding protein</fullName>
    </submittedName>
</protein>
<organism evidence="4 5">
    <name type="scientific">Natrinema hispanicum</name>
    <dbReference type="NCBI Taxonomy" id="392421"/>
    <lineage>
        <taxon>Archaea</taxon>
        <taxon>Methanobacteriati</taxon>
        <taxon>Methanobacteriota</taxon>
        <taxon>Stenosarchaea group</taxon>
        <taxon>Halobacteria</taxon>
        <taxon>Halobacteriales</taxon>
        <taxon>Natrialbaceae</taxon>
        <taxon>Natrinema</taxon>
    </lineage>
</organism>
<dbReference type="NCBIfam" id="TIGR04126">
    <property type="entry name" value="PGF_CTERM"/>
    <property type="match status" value="1"/>
</dbReference>
<dbReference type="Proteomes" id="UP000324021">
    <property type="component" value="Unassembled WGS sequence"/>
</dbReference>
<evidence type="ECO:0000256" key="2">
    <source>
        <dbReference type="SAM" id="Phobius"/>
    </source>
</evidence>
<dbReference type="GO" id="GO:0071281">
    <property type="term" value="P:cellular response to iron ion"/>
    <property type="evidence" value="ECO:0007669"/>
    <property type="project" value="TreeGrafter"/>
</dbReference>
<dbReference type="Pfam" id="PF01497">
    <property type="entry name" value="Peripla_BP_2"/>
    <property type="match status" value="1"/>
</dbReference>
<dbReference type="GO" id="GO:0030115">
    <property type="term" value="C:S-layer"/>
    <property type="evidence" value="ECO:0007669"/>
    <property type="project" value="UniProtKB-SubCell"/>
</dbReference>
<dbReference type="AlphaFoldDB" id="A0A1G6N1D0"/>
<keyword evidence="2" id="KW-0812">Transmembrane</keyword>
<dbReference type="NCBIfam" id="NF038402">
    <property type="entry name" value="TroA_like"/>
    <property type="match status" value="1"/>
</dbReference>
<dbReference type="InterPro" id="IPR050902">
    <property type="entry name" value="ABC_Transporter_SBP"/>
</dbReference>
<dbReference type="PROSITE" id="PS50983">
    <property type="entry name" value="FE_B12_PBP"/>
    <property type="match status" value="1"/>
</dbReference>
<accession>A0A1G6N1D0</accession>
<dbReference type="GO" id="GO:0005886">
    <property type="term" value="C:plasma membrane"/>
    <property type="evidence" value="ECO:0007669"/>
    <property type="project" value="UniProtKB-SubCell"/>
</dbReference>
<dbReference type="Gene3D" id="3.40.50.1980">
    <property type="entry name" value="Nitrogenase molybdenum iron protein domain"/>
    <property type="match status" value="2"/>
</dbReference>
<dbReference type="InterPro" id="IPR002491">
    <property type="entry name" value="ABC_transptr_periplasmic_BD"/>
</dbReference>
<dbReference type="InterPro" id="IPR026469">
    <property type="entry name" value="Peripla_PGF_1"/>
</dbReference>
<dbReference type="RefSeq" id="WP_149782306.1">
    <property type="nucleotide sequence ID" value="NZ_FMZP01000005.1"/>
</dbReference>
<dbReference type="EMBL" id="FMZP01000005">
    <property type="protein sequence ID" value="SDC61026.1"/>
    <property type="molecule type" value="Genomic_DNA"/>
</dbReference>
<evidence type="ECO:0000313" key="4">
    <source>
        <dbReference type="EMBL" id="SDC61026.1"/>
    </source>
</evidence>
<dbReference type="InterPro" id="IPR026371">
    <property type="entry name" value="PGF_CTERM"/>
</dbReference>
<dbReference type="InterPro" id="IPR054828">
    <property type="entry name" value="Vit_B12_bind_prot"/>
</dbReference>
<dbReference type="PANTHER" id="PTHR30535:SF34">
    <property type="entry name" value="MOLYBDATE-BINDING PROTEIN MOLA"/>
    <property type="match status" value="1"/>
</dbReference>
<proteinExistence type="predicted"/>
<name>A0A1G6N1D0_9EURY</name>
<feature type="domain" description="Fe/B12 periplasmic-binding" evidence="3">
    <location>
        <begin position="60"/>
        <end position="309"/>
    </location>
</feature>
<keyword evidence="2" id="KW-1133">Transmembrane helix</keyword>
<dbReference type="NCBIfam" id="TIGR04281">
    <property type="entry name" value="peripla_PGF_1"/>
    <property type="match status" value="1"/>
</dbReference>
<keyword evidence="2" id="KW-0472">Membrane</keyword>
<feature type="transmembrane region" description="Helical" evidence="2">
    <location>
        <begin position="331"/>
        <end position="351"/>
    </location>
</feature>
<gene>
    <name evidence="4" type="ORF">SAMN05192552_1005166</name>
</gene>
<sequence>MRRHITVLFALLIAVSAFAPTAAGQSNAEPESTVDVTCEYPLELTDATGTTITLEERPESIVTLQASDTQTVYEIGAEDRLVGLPYGYATSDFDRGDRVNIGDGWTIKHEQVVNLDPDLVLAANATKEGDIEQLRNAGLTVYQFSDAKSLEDVRENVRTAGKLTGECDGAEETITWMNEQLEIVERTLEGADRPTAYYAMGDGYTAGSGTFINEVLTTAGITNIAAEAGIQSYGQINPETVVNESPAWIVYPNDREQVPIHESVTATPAYQDDNILPVNANYISQPAPRVVYAITDIVKTVHPEAYEEASAELDAAPEDDTTANDQQNDSIPGFGVPATLVALLAAIGFVARRR</sequence>
<keyword evidence="1" id="KW-0732">Signal</keyword>
<evidence type="ECO:0000256" key="1">
    <source>
        <dbReference type="ARBA" id="ARBA00022729"/>
    </source>
</evidence>
<reference evidence="4 5" key="1">
    <citation type="submission" date="2016-10" db="EMBL/GenBank/DDBJ databases">
        <authorList>
            <person name="Varghese N."/>
            <person name="Submissions S."/>
        </authorList>
    </citation>
    <scope>NUCLEOTIDE SEQUENCE [LARGE SCALE GENOMIC DNA]</scope>
    <source>
        <strain evidence="4 5">CDM_1</strain>
    </source>
</reference>
<evidence type="ECO:0000259" key="3">
    <source>
        <dbReference type="PROSITE" id="PS50983"/>
    </source>
</evidence>
<dbReference type="SUPFAM" id="SSF53807">
    <property type="entry name" value="Helical backbone' metal receptor"/>
    <property type="match status" value="1"/>
</dbReference>
<evidence type="ECO:0000313" key="5">
    <source>
        <dbReference type="Proteomes" id="UP000324021"/>
    </source>
</evidence>
<dbReference type="PANTHER" id="PTHR30535">
    <property type="entry name" value="VITAMIN B12-BINDING PROTEIN"/>
    <property type="match status" value="1"/>
</dbReference>